<evidence type="ECO:0000259" key="5">
    <source>
        <dbReference type="Pfam" id="PF13407"/>
    </source>
</evidence>
<dbReference type="Proteomes" id="UP000430975">
    <property type="component" value="Unassembled WGS sequence"/>
</dbReference>
<comment type="subcellular location">
    <subcellularLocation>
        <location evidence="1">Cell envelope</location>
    </subcellularLocation>
</comment>
<dbReference type="EMBL" id="WJQS01000007">
    <property type="protein sequence ID" value="MRI85932.1"/>
    <property type="molecule type" value="Genomic_DNA"/>
</dbReference>
<evidence type="ECO:0000256" key="2">
    <source>
        <dbReference type="ARBA" id="ARBA00007639"/>
    </source>
</evidence>
<name>A0A6I2GJ92_9LACT</name>
<comment type="caution">
    <text evidence="6">The sequence shown here is derived from an EMBL/GenBank/DDBJ whole genome shotgun (WGS) entry which is preliminary data.</text>
</comment>
<dbReference type="PROSITE" id="PS51257">
    <property type="entry name" value="PROKAR_LIPOPROTEIN"/>
    <property type="match status" value="1"/>
</dbReference>
<protein>
    <submittedName>
        <fullName evidence="6">Substrate-binding domain-containing protein</fullName>
    </submittedName>
</protein>
<comment type="similarity">
    <text evidence="2">Belongs to the bacterial solute-binding protein 2 family.</text>
</comment>
<feature type="domain" description="Periplasmic binding protein" evidence="5">
    <location>
        <begin position="51"/>
        <end position="304"/>
    </location>
</feature>
<dbReference type="AlphaFoldDB" id="A0A6I2GJ92"/>
<proteinExistence type="inferred from homology"/>
<evidence type="ECO:0000313" key="6">
    <source>
        <dbReference type="EMBL" id="MRI85932.1"/>
    </source>
</evidence>
<evidence type="ECO:0000256" key="3">
    <source>
        <dbReference type="ARBA" id="ARBA00022729"/>
    </source>
</evidence>
<keyword evidence="7" id="KW-1185">Reference proteome</keyword>
<feature type="signal peptide" evidence="4">
    <location>
        <begin position="1"/>
        <end position="27"/>
    </location>
</feature>
<reference evidence="6 7" key="1">
    <citation type="submission" date="2019-11" db="EMBL/GenBank/DDBJ databases">
        <title>Characterisation of Fundicoccus ignavus gen. nov. sp. nov., a novel genus of the family Aerococcaceae isolated from bulk tank milk.</title>
        <authorList>
            <person name="Siebert A."/>
            <person name="Huptas C."/>
            <person name="Wenning M."/>
            <person name="Scherer S."/>
            <person name="Doll E.V."/>
        </authorList>
    </citation>
    <scope>NUCLEOTIDE SEQUENCE [LARGE SCALE GENOMIC DNA]</scope>
    <source>
        <strain evidence="6 7">WS4759</strain>
    </source>
</reference>
<dbReference type="InterPro" id="IPR028082">
    <property type="entry name" value="Peripla_BP_I"/>
</dbReference>
<dbReference type="GO" id="GO:0030313">
    <property type="term" value="C:cell envelope"/>
    <property type="evidence" value="ECO:0007669"/>
    <property type="project" value="UniProtKB-SubCell"/>
</dbReference>
<dbReference type="Pfam" id="PF13407">
    <property type="entry name" value="Peripla_BP_4"/>
    <property type="match status" value="1"/>
</dbReference>
<dbReference type="SUPFAM" id="SSF53822">
    <property type="entry name" value="Periplasmic binding protein-like I"/>
    <property type="match status" value="1"/>
</dbReference>
<feature type="chain" id="PRO_5039322435" evidence="4">
    <location>
        <begin position="28"/>
        <end position="323"/>
    </location>
</feature>
<keyword evidence="3 4" id="KW-0732">Signal</keyword>
<evidence type="ECO:0000313" key="7">
    <source>
        <dbReference type="Proteomes" id="UP000430975"/>
    </source>
</evidence>
<dbReference type="Gene3D" id="3.40.50.2300">
    <property type="match status" value="2"/>
</dbReference>
<evidence type="ECO:0000256" key="4">
    <source>
        <dbReference type="SAM" id="SignalP"/>
    </source>
</evidence>
<evidence type="ECO:0000256" key="1">
    <source>
        <dbReference type="ARBA" id="ARBA00004196"/>
    </source>
</evidence>
<organism evidence="6 7">
    <name type="scientific">Fundicoccus ignavus</name>
    <dbReference type="NCBI Taxonomy" id="2664442"/>
    <lineage>
        <taxon>Bacteria</taxon>
        <taxon>Bacillati</taxon>
        <taxon>Bacillota</taxon>
        <taxon>Bacilli</taxon>
        <taxon>Lactobacillales</taxon>
        <taxon>Aerococcaceae</taxon>
        <taxon>Fundicoccus</taxon>
    </lineage>
</organism>
<dbReference type="InterPro" id="IPR025997">
    <property type="entry name" value="SBP_2_dom"/>
</dbReference>
<accession>A0A6I2GJ92</accession>
<sequence length="323" mass="33777">MKKFIKLLSLMLVGLFLVACGSSSETAESSSAVEETKEVVEETTDEELPSVGFSISTLNNPFFVTMADGAEAKAKELGVSIKVVDAGNDPAKQVTDIEDLITTGIDVLIVNPEDSSSVGPAIQSALDAGIKVIAIDRGVDDAEIDVYIGTDNVAASEKVGEYLLELLDAEDQIAILEGVPGASSAIERNEGFLNALEGNIEIVTSQTANFDRVEGMTVVENMLQANPNIKAIVAANDEMALGAIEAINASGRVAGEDILVTGFDANDDALAAVKDGTLLLTVQQKTVAMGETAIEVAIKLFKGETVDAEVPVDVTLVDSENVE</sequence>
<dbReference type="RefSeq" id="WP_153863763.1">
    <property type="nucleotide sequence ID" value="NZ_WJQS01000007.1"/>
</dbReference>
<dbReference type="PANTHER" id="PTHR46847">
    <property type="entry name" value="D-ALLOSE-BINDING PERIPLASMIC PROTEIN-RELATED"/>
    <property type="match status" value="1"/>
</dbReference>
<dbReference type="PANTHER" id="PTHR46847:SF1">
    <property type="entry name" value="D-ALLOSE-BINDING PERIPLASMIC PROTEIN-RELATED"/>
    <property type="match status" value="1"/>
</dbReference>
<gene>
    <name evidence="6" type="ORF">GIY09_08640</name>
</gene>
<dbReference type="GO" id="GO:0030246">
    <property type="term" value="F:carbohydrate binding"/>
    <property type="evidence" value="ECO:0007669"/>
    <property type="project" value="UniProtKB-ARBA"/>
</dbReference>